<name>L0AB84_CALLD</name>
<dbReference type="HOGENOM" id="CLU_1369584_0_0_2"/>
<keyword evidence="4 6" id="KW-1133">Transmembrane helix</keyword>
<dbReference type="eggNOG" id="arCOG03119">
    <property type="taxonomic scope" value="Archaea"/>
</dbReference>
<evidence type="ECO:0000256" key="2">
    <source>
        <dbReference type="ARBA" id="ARBA00022475"/>
    </source>
</evidence>
<comment type="subcellular location">
    <subcellularLocation>
        <location evidence="1">Cell membrane</location>
        <topology evidence="1">Multi-pass membrane protein</topology>
    </subcellularLocation>
</comment>
<evidence type="ECO:0000256" key="1">
    <source>
        <dbReference type="ARBA" id="ARBA00004651"/>
    </source>
</evidence>
<feature type="domain" description="VTT" evidence="7">
    <location>
        <begin position="29"/>
        <end position="142"/>
    </location>
</feature>
<sequence length="195" mass="22236">MVNNILYYFLLVFWISFISNVIPFGGPPYTIVTATILIQLNYIYFWELIIIASLGAILSKIIIYYSANIFRKPLSKNKNINLISKISNKYLFYIILFILAIIPVLPFDDYLYLAAGAARASLYKMILVTAIAKFSKTIIEILIELKVISLASYIFSISKPDVAILLTALFIIVGIIGFKIDWEKEYNKIKDAIIK</sequence>
<dbReference type="GO" id="GO:0005886">
    <property type="term" value="C:plasma membrane"/>
    <property type="evidence" value="ECO:0007669"/>
    <property type="project" value="UniProtKB-SubCell"/>
</dbReference>
<dbReference type="InterPro" id="IPR032816">
    <property type="entry name" value="VTT_dom"/>
</dbReference>
<dbReference type="Pfam" id="PF09335">
    <property type="entry name" value="VTT_dom"/>
    <property type="match status" value="1"/>
</dbReference>
<feature type="transmembrane region" description="Helical" evidence="6">
    <location>
        <begin position="5"/>
        <end position="23"/>
    </location>
</feature>
<organism evidence="8 9">
    <name type="scientific">Caldisphaera lagunensis (strain DSM 15908 / JCM 11604 / ANMR 0165 / IC-154)</name>
    <dbReference type="NCBI Taxonomy" id="1056495"/>
    <lineage>
        <taxon>Archaea</taxon>
        <taxon>Thermoproteota</taxon>
        <taxon>Thermoprotei</taxon>
        <taxon>Acidilobales</taxon>
        <taxon>Caldisphaeraceae</taxon>
        <taxon>Caldisphaera</taxon>
    </lineage>
</organism>
<evidence type="ECO:0000313" key="9">
    <source>
        <dbReference type="Proteomes" id="UP000010469"/>
    </source>
</evidence>
<keyword evidence="3 6" id="KW-0812">Transmembrane</keyword>
<dbReference type="STRING" id="1056495.Calag_1448"/>
<evidence type="ECO:0000256" key="5">
    <source>
        <dbReference type="ARBA" id="ARBA00023136"/>
    </source>
</evidence>
<dbReference type="PANTHER" id="PTHR42709">
    <property type="entry name" value="ALKALINE PHOSPHATASE LIKE PROTEIN"/>
    <property type="match status" value="1"/>
</dbReference>
<feature type="transmembrane region" description="Helical" evidence="6">
    <location>
        <begin position="86"/>
        <end position="105"/>
    </location>
</feature>
<reference evidence="9" key="1">
    <citation type="submission" date="2012-03" db="EMBL/GenBank/DDBJ databases">
        <title>Complete genome of Caldisphaera lagunensis DSM 15908.</title>
        <authorList>
            <person name="Lucas S."/>
            <person name="Copeland A."/>
            <person name="Lapidus A."/>
            <person name="Glavina del Rio T."/>
            <person name="Dalin E."/>
            <person name="Tice H."/>
            <person name="Bruce D."/>
            <person name="Goodwin L."/>
            <person name="Pitluck S."/>
            <person name="Peters L."/>
            <person name="Mikhailova N."/>
            <person name="Teshima H."/>
            <person name="Kyrpides N."/>
            <person name="Mavromatis K."/>
            <person name="Ivanova N."/>
            <person name="Brettin T."/>
            <person name="Detter J.C."/>
            <person name="Han C."/>
            <person name="Larimer F."/>
            <person name="Land M."/>
            <person name="Hauser L."/>
            <person name="Markowitz V."/>
            <person name="Cheng J.-F."/>
            <person name="Hugenholtz P."/>
            <person name="Woyke T."/>
            <person name="Wu D."/>
            <person name="Spring S."/>
            <person name="Schroeder M."/>
            <person name="Brambilla E."/>
            <person name="Klenk H.-P."/>
            <person name="Eisen J.A."/>
        </authorList>
    </citation>
    <scope>NUCLEOTIDE SEQUENCE [LARGE SCALE GENOMIC DNA]</scope>
    <source>
        <strain evidence="9">DSM 15908 / JCM 11604 / IC-154</strain>
    </source>
</reference>
<protein>
    <submittedName>
        <fullName evidence="8">Putative membrane protein</fullName>
    </submittedName>
</protein>
<dbReference type="PANTHER" id="PTHR42709:SF6">
    <property type="entry name" value="UNDECAPRENYL PHOSPHATE TRANSPORTER A"/>
    <property type="match status" value="1"/>
</dbReference>
<evidence type="ECO:0000313" key="8">
    <source>
        <dbReference type="EMBL" id="AFZ71153.1"/>
    </source>
</evidence>
<keyword evidence="9" id="KW-1185">Reference proteome</keyword>
<evidence type="ECO:0000256" key="6">
    <source>
        <dbReference type="SAM" id="Phobius"/>
    </source>
</evidence>
<keyword evidence="2" id="KW-1003">Cell membrane</keyword>
<dbReference type="KEGG" id="clg:Calag_1448"/>
<dbReference type="InterPro" id="IPR051311">
    <property type="entry name" value="DedA_domain"/>
</dbReference>
<gene>
    <name evidence="8" type="ordered locus">Calag_1448</name>
</gene>
<accession>L0AB84</accession>
<proteinExistence type="predicted"/>
<dbReference type="InParanoid" id="L0AB84"/>
<feature type="transmembrane region" description="Helical" evidence="6">
    <location>
        <begin position="162"/>
        <end position="180"/>
    </location>
</feature>
<keyword evidence="5 6" id="KW-0472">Membrane</keyword>
<dbReference type="EMBL" id="CP003378">
    <property type="protein sequence ID" value="AFZ71153.1"/>
    <property type="molecule type" value="Genomic_DNA"/>
</dbReference>
<evidence type="ECO:0000256" key="3">
    <source>
        <dbReference type="ARBA" id="ARBA00022692"/>
    </source>
</evidence>
<evidence type="ECO:0000256" key="4">
    <source>
        <dbReference type="ARBA" id="ARBA00022989"/>
    </source>
</evidence>
<dbReference type="Proteomes" id="UP000010469">
    <property type="component" value="Chromosome"/>
</dbReference>
<feature type="transmembrane region" description="Helical" evidence="6">
    <location>
        <begin position="43"/>
        <end position="65"/>
    </location>
</feature>
<evidence type="ECO:0000259" key="7">
    <source>
        <dbReference type="Pfam" id="PF09335"/>
    </source>
</evidence>
<dbReference type="AlphaFoldDB" id="L0AB84"/>